<dbReference type="PRINTS" id="PR00032">
    <property type="entry name" value="HTHARAC"/>
</dbReference>
<feature type="domain" description="HTH araC/xylS-type" evidence="4">
    <location>
        <begin position="188"/>
        <end position="286"/>
    </location>
</feature>
<keyword evidence="2" id="KW-0238">DNA-binding</keyword>
<evidence type="ECO:0000256" key="1">
    <source>
        <dbReference type="ARBA" id="ARBA00023015"/>
    </source>
</evidence>
<evidence type="ECO:0000313" key="6">
    <source>
        <dbReference type="Proteomes" id="UP000009073"/>
    </source>
</evidence>
<organism evidence="5 6">
    <name type="scientific">Tolumonas auensis (strain DSM 9187 / NBRC 110442 / TA 4)</name>
    <dbReference type="NCBI Taxonomy" id="595494"/>
    <lineage>
        <taxon>Bacteria</taxon>
        <taxon>Pseudomonadati</taxon>
        <taxon>Pseudomonadota</taxon>
        <taxon>Gammaproteobacteria</taxon>
        <taxon>Aeromonadales</taxon>
        <taxon>Aeromonadaceae</taxon>
        <taxon>Tolumonas</taxon>
    </lineage>
</organism>
<dbReference type="InterPro" id="IPR050204">
    <property type="entry name" value="AraC_XylS_family_regulators"/>
</dbReference>
<dbReference type="InterPro" id="IPR020449">
    <property type="entry name" value="Tscrpt_reg_AraC-type_HTH"/>
</dbReference>
<dbReference type="GO" id="GO:0043565">
    <property type="term" value="F:sequence-specific DNA binding"/>
    <property type="evidence" value="ECO:0007669"/>
    <property type="project" value="InterPro"/>
</dbReference>
<dbReference type="EMBL" id="CP001616">
    <property type="protein sequence ID" value="ACQ93475.1"/>
    <property type="molecule type" value="Genomic_DNA"/>
</dbReference>
<dbReference type="Pfam" id="PF12833">
    <property type="entry name" value="HTH_18"/>
    <property type="match status" value="1"/>
</dbReference>
<dbReference type="STRING" id="595494.Tola_1868"/>
<dbReference type="KEGG" id="tau:Tola_1868"/>
<dbReference type="PROSITE" id="PS00041">
    <property type="entry name" value="HTH_ARAC_FAMILY_1"/>
    <property type="match status" value="1"/>
</dbReference>
<dbReference type="OrthoDB" id="5622169at2"/>
<protein>
    <submittedName>
        <fullName evidence="5">Transcriptional regulator, AraC family</fullName>
    </submittedName>
</protein>
<dbReference type="SUPFAM" id="SSF46689">
    <property type="entry name" value="Homeodomain-like"/>
    <property type="match status" value="2"/>
</dbReference>
<keyword evidence="6" id="KW-1185">Reference proteome</keyword>
<evidence type="ECO:0000259" key="4">
    <source>
        <dbReference type="PROSITE" id="PS01124"/>
    </source>
</evidence>
<reference evidence="5 6" key="2">
    <citation type="journal article" date="2011" name="Stand. Genomic Sci.">
        <title>Complete genome sequence of Tolumonas auensis type strain (TA 4).</title>
        <authorList>
            <person name="Chertkov O."/>
            <person name="Copeland A."/>
            <person name="Lucas S."/>
            <person name="Lapidus A."/>
            <person name="Berry K.W."/>
            <person name="Detter J.C."/>
            <person name="Del Rio T.G."/>
            <person name="Hammon N."/>
            <person name="Dalin E."/>
            <person name="Tice H."/>
            <person name="Pitluck S."/>
            <person name="Richardson P."/>
            <person name="Bruce D."/>
            <person name="Goodwin L."/>
            <person name="Han C."/>
            <person name="Tapia R."/>
            <person name="Saunders E."/>
            <person name="Schmutz J."/>
            <person name="Brettin T."/>
            <person name="Larimer F."/>
            <person name="Land M."/>
            <person name="Hauser L."/>
            <person name="Spring S."/>
            <person name="Rohde M."/>
            <person name="Kyrpides N.C."/>
            <person name="Ivanova N."/>
            <person name="Goker M."/>
            <person name="Beller H.R."/>
            <person name="Klenk H.P."/>
            <person name="Woyke T."/>
        </authorList>
    </citation>
    <scope>NUCLEOTIDE SEQUENCE [LARGE SCALE GENOMIC DNA]</scope>
    <source>
        <strain evidence="6">DSM 9187 / TA4</strain>
    </source>
</reference>
<evidence type="ECO:0000313" key="5">
    <source>
        <dbReference type="EMBL" id="ACQ93475.1"/>
    </source>
</evidence>
<dbReference type="Gene3D" id="1.10.10.60">
    <property type="entry name" value="Homeodomain-like"/>
    <property type="match status" value="2"/>
</dbReference>
<dbReference type="InterPro" id="IPR018060">
    <property type="entry name" value="HTH_AraC"/>
</dbReference>
<accession>C4LFV8</accession>
<dbReference type="PANTHER" id="PTHR46796:SF6">
    <property type="entry name" value="ARAC SUBFAMILY"/>
    <property type="match status" value="1"/>
</dbReference>
<dbReference type="SMART" id="SM00342">
    <property type="entry name" value="HTH_ARAC"/>
    <property type="match status" value="1"/>
</dbReference>
<keyword evidence="3" id="KW-0804">Transcription</keyword>
<dbReference type="eggNOG" id="COG4977">
    <property type="taxonomic scope" value="Bacteria"/>
</dbReference>
<dbReference type="InterPro" id="IPR018062">
    <property type="entry name" value="HTH_AraC-typ_CS"/>
</dbReference>
<gene>
    <name evidence="5" type="ordered locus">Tola_1868</name>
</gene>
<dbReference type="AlphaFoldDB" id="C4LFV8"/>
<sequence>MYEAIEVLQHHKAKLEKSVTLNNGVQLALWRNSHARVNFENTQHHTFSMYVEDGYESYHKRSDGWFNGGEPGRFCLLPKESISSWDIRGNLRFIHFYCSDEHLIQLAEQTWDKSLTSLRLDEKVFIGDNQLQLIYKNFLLEPEWNDPASKMMQSSASTMVMLHLLQKYSHLNWKLPKFKGGLAPHVLNRIKELIRASLADELSLSILAHEAKLSEYHFARMFKDCVGLSPHQYVMICRLEHAAKLLKDTPLSVIEIAVSCGFNSASHFAQQFKTKYGVTPTRYRLG</sequence>
<dbReference type="GO" id="GO:0003700">
    <property type="term" value="F:DNA-binding transcription factor activity"/>
    <property type="evidence" value="ECO:0007669"/>
    <property type="project" value="InterPro"/>
</dbReference>
<evidence type="ECO:0000256" key="3">
    <source>
        <dbReference type="ARBA" id="ARBA00023163"/>
    </source>
</evidence>
<dbReference type="HOGENOM" id="CLU_000445_88_4_6"/>
<dbReference type="Proteomes" id="UP000009073">
    <property type="component" value="Chromosome"/>
</dbReference>
<name>C4LFV8_TOLAT</name>
<proteinExistence type="predicted"/>
<reference evidence="6" key="1">
    <citation type="submission" date="2009-05" db="EMBL/GenBank/DDBJ databases">
        <title>Complete sequence of Tolumonas auensis DSM 9187.</title>
        <authorList>
            <consortium name="US DOE Joint Genome Institute"/>
            <person name="Lucas S."/>
            <person name="Copeland A."/>
            <person name="Lapidus A."/>
            <person name="Glavina del Rio T."/>
            <person name="Tice H."/>
            <person name="Bruce D."/>
            <person name="Goodwin L."/>
            <person name="Pitluck S."/>
            <person name="Chertkov O."/>
            <person name="Brettin T."/>
            <person name="Detter J.C."/>
            <person name="Han C."/>
            <person name="Larimer F."/>
            <person name="Land M."/>
            <person name="Hauser L."/>
            <person name="Kyrpides N."/>
            <person name="Mikhailova N."/>
            <person name="Spring S."/>
            <person name="Beller H."/>
        </authorList>
    </citation>
    <scope>NUCLEOTIDE SEQUENCE [LARGE SCALE GENOMIC DNA]</scope>
    <source>
        <strain evidence="6">DSM 9187 / TA4</strain>
    </source>
</reference>
<dbReference type="InterPro" id="IPR009057">
    <property type="entry name" value="Homeodomain-like_sf"/>
</dbReference>
<dbReference type="RefSeq" id="WP_015878946.1">
    <property type="nucleotide sequence ID" value="NC_012691.1"/>
</dbReference>
<dbReference type="PROSITE" id="PS01124">
    <property type="entry name" value="HTH_ARAC_FAMILY_2"/>
    <property type="match status" value="1"/>
</dbReference>
<evidence type="ECO:0000256" key="2">
    <source>
        <dbReference type="ARBA" id="ARBA00023125"/>
    </source>
</evidence>
<dbReference type="PANTHER" id="PTHR46796">
    <property type="entry name" value="HTH-TYPE TRANSCRIPTIONAL ACTIVATOR RHAS-RELATED"/>
    <property type="match status" value="1"/>
</dbReference>
<keyword evidence="1" id="KW-0805">Transcription regulation</keyword>